<comment type="caution">
    <text evidence="3">The sequence shown here is derived from an EMBL/GenBank/DDBJ whole genome shotgun (WGS) entry which is preliminary data.</text>
</comment>
<dbReference type="InterPro" id="IPR053157">
    <property type="entry name" value="Sterol_Uptake_Regulator"/>
</dbReference>
<dbReference type="InterPro" id="IPR001138">
    <property type="entry name" value="Zn2Cys6_DnaBD"/>
</dbReference>
<dbReference type="SMART" id="SM00066">
    <property type="entry name" value="GAL4"/>
    <property type="match status" value="1"/>
</dbReference>
<dbReference type="InterPro" id="IPR036864">
    <property type="entry name" value="Zn2-C6_fun-type_DNA-bd_sf"/>
</dbReference>
<dbReference type="PANTHER" id="PTHR47784">
    <property type="entry name" value="STEROL UPTAKE CONTROL PROTEIN 2"/>
    <property type="match status" value="1"/>
</dbReference>
<evidence type="ECO:0000313" key="3">
    <source>
        <dbReference type="EMBL" id="KAH7088768.1"/>
    </source>
</evidence>
<dbReference type="OrthoDB" id="5333823at2759"/>
<sequence>MADAEPSQSTLAAPKRTRNGCQTCKKRRKRCDEQHPICGSCNKLNLHCVYGMNIRWGTTRESFEIATMPQTGLGTGSKDALYELLKGLDITQRLHRLIDTTLDGEGRTILLKFLRTGYKQLANDIAANDAWLTTQFPMCEDSKACLLSMLAFQTAIDVDYDDVFDRYYDQALTQFTKEACSPKPIRPVSVFFAGLFMCTICLSRLMPYTNHLNAVIAMAKTWMDVQCPLAPPVLEFLSLLGYLDLQTHTVNRLTPKQYTWYTYCRGQQGIHTTSGLPYSLIDLLSASDTEDSEPALLLWTMPPGTMAQQHLWEATRLAGILFVRRSRQIAIMSYALLDPDVMISNGVIINSIFVSIQRCIDVVTEQSAQFKQALMFPLVTAAAFDHDLSIASKEFIRLTIGNLASERNHVLYKGILEAIEDFWQSDDISIESTAQRREVELCLL</sequence>
<feature type="domain" description="Zn(2)-C6 fungal-type" evidence="2">
    <location>
        <begin position="20"/>
        <end position="50"/>
    </location>
</feature>
<dbReference type="PROSITE" id="PS00463">
    <property type="entry name" value="ZN2_CY6_FUNGAL_1"/>
    <property type="match status" value="1"/>
</dbReference>
<dbReference type="GO" id="GO:0008270">
    <property type="term" value="F:zinc ion binding"/>
    <property type="evidence" value="ECO:0007669"/>
    <property type="project" value="InterPro"/>
</dbReference>
<dbReference type="Pfam" id="PF00172">
    <property type="entry name" value="Zn_clus"/>
    <property type="match status" value="1"/>
</dbReference>
<name>A0A8K0R7I1_9PLEO</name>
<dbReference type="PROSITE" id="PS50048">
    <property type="entry name" value="ZN2_CY6_FUNGAL_2"/>
    <property type="match status" value="1"/>
</dbReference>
<protein>
    <recommendedName>
        <fullName evidence="2">Zn(2)-C6 fungal-type domain-containing protein</fullName>
    </recommendedName>
</protein>
<accession>A0A8K0R7I1</accession>
<dbReference type="PANTHER" id="PTHR47784:SF5">
    <property type="entry name" value="STEROL UPTAKE CONTROL PROTEIN 2"/>
    <property type="match status" value="1"/>
</dbReference>
<keyword evidence="1" id="KW-0539">Nucleus</keyword>
<organism evidence="3 4">
    <name type="scientific">Paraphoma chrysanthemicola</name>
    <dbReference type="NCBI Taxonomy" id="798071"/>
    <lineage>
        <taxon>Eukaryota</taxon>
        <taxon>Fungi</taxon>
        <taxon>Dikarya</taxon>
        <taxon>Ascomycota</taxon>
        <taxon>Pezizomycotina</taxon>
        <taxon>Dothideomycetes</taxon>
        <taxon>Pleosporomycetidae</taxon>
        <taxon>Pleosporales</taxon>
        <taxon>Pleosporineae</taxon>
        <taxon>Phaeosphaeriaceae</taxon>
        <taxon>Paraphoma</taxon>
    </lineage>
</organism>
<evidence type="ECO:0000313" key="4">
    <source>
        <dbReference type="Proteomes" id="UP000813461"/>
    </source>
</evidence>
<evidence type="ECO:0000256" key="1">
    <source>
        <dbReference type="ARBA" id="ARBA00023242"/>
    </source>
</evidence>
<dbReference type="SUPFAM" id="SSF57701">
    <property type="entry name" value="Zn2/Cys6 DNA-binding domain"/>
    <property type="match status" value="1"/>
</dbReference>
<dbReference type="GO" id="GO:0001228">
    <property type="term" value="F:DNA-binding transcription activator activity, RNA polymerase II-specific"/>
    <property type="evidence" value="ECO:0007669"/>
    <property type="project" value="TreeGrafter"/>
</dbReference>
<dbReference type="AlphaFoldDB" id="A0A8K0R7I1"/>
<reference evidence="3" key="1">
    <citation type="journal article" date="2021" name="Nat. Commun.">
        <title>Genetic determinants of endophytism in the Arabidopsis root mycobiome.</title>
        <authorList>
            <person name="Mesny F."/>
            <person name="Miyauchi S."/>
            <person name="Thiergart T."/>
            <person name="Pickel B."/>
            <person name="Atanasova L."/>
            <person name="Karlsson M."/>
            <person name="Huettel B."/>
            <person name="Barry K.W."/>
            <person name="Haridas S."/>
            <person name="Chen C."/>
            <person name="Bauer D."/>
            <person name="Andreopoulos W."/>
            <person name="Pangilinan J."/>
            <person name="LaButti K."/>
            <person name="Riley R."/>
            <person name="Lipzen A."/>
            <person name="Clum A."/>
            <person name="Drula E."/>
            <person name="Henrissat B."/>
            <person name="Kohler A."/>
            <person name="Grigoriev I.V."/>
            <person name="Martin F.M."/>
            <person name="Hacquard S."/>
        </authorList>
    </citation>
    <scope>NUCLEOTIDE SEQUENCE</scope>
    <source>
        <strain evidence="3">MPI-SDFR-AT-0120</strain>
    </source>
</reference>
<evidence type="ECO:0000259" key="2">
    <source>
        <dbReference type="PROSITE" id="PS50048"/>
    </source>
</evidence>
<proteinExistence type="predicted"/>
<dbReference type="CDD" id="cd00067">
    <property type="entry name" value="GAL4"/>
    <property type="match status" value="1"/>
</dbReference>
<keyword evidence="4" id="KW-1185">Reference proteome</keyword>
<gene>
    <name evidence="3" type="ORF">FB567DRAFT_317616</name>
</gene>
<dbReference type="Gene3D" id="4.10.240.10">
    <property type="entry name" value="Zn(2)-C6 fungal-type DNA-binding domain"/>
    <property type="match status" value="1"/>
</dbReference>
<dbReference type="EMBL" id="JAGMVJ010000007">
    <property type="protein sequence ID" value="KAH7088768.1"/>
    <property type="molecule type" value="Genomic_DNA"/>
</dbReference>
<dbReference type="Proteomes" id="UP000813461">
    <property type="component" value="Unassembled WGS sequence"/>
</dbReference>